<proteinExistence type="predicted"/>
<accession>A0A3N7K484</accession>
<feature type="transmembrane region" description="Helical" evidence="8">
    <location>
        <begin position="92"/>
        <end position="114"/>
    </location>
</feature>
<feature type="transmembrane region" description="Helical" evidence="8">
    <location>
        <begin position="23"/>
        <end position="48"/>
    </location>
</feature>
<protein>
    <recommendedName>
        <fullName evidence="9">Glycosyltransferase RgtA/B/C/D-like domain-containing protein</fullName>
    </recommendedName>
</protein>
<evidence type="ECO:0000256" key="6">
    <source>
        <dbReference type="ARBA" id="ARBA00022989"/>
    </source>
</evidence>
<evidence type="ECO:0000256" key="7">
    <source>
        <dbReference type="ARBA" id="ARBA00023136"/>
    </source>
</evidence>
<dbReference type="Pfam" id="PF13231">
    <property type="entry name" value="PMT_2"/>
    <property type="match status" value="1"/>
</dbReference>
<evidence type="ECO:0000256" key="4">
    <source>
        <dbReference type="ARBA" id="ARBA00022679"/>
    </source>
</evidence>
<organism evidence="10 11">
    <name type="scientific">Piscinibacter terrae</name>
    <dbReference type="NCBI Taxonomy" id="2496871"/>
    <lineage>
        <taxon>Bacteria</taxon>
        <taxon>Pseudomonadati</taxon>
        <taxon>Pseudomonadota</taxon>
        <taxon>Betaproteobacteria</taxon>
        <taxon>Burkholderiales</taxon>
        <taxon>Sphaerotilaceae</taxon>
        <taxon>Piscinibacter</taxon>
    </lineage>
</organism>
<keyword evidence="2" id="KW-1003">Cell membrane</keyword>
<evidence type="ECO:0000259" key="9">
    <source>
        <dbReference type="Pfam" id="PF13231"/>
    </source>
</evidence>
<evidence type="ECO:0000313" key="11">
    <source>
        <dbReference type="Proteomes" id="UP000267464"/>
    </source>
</evidence>
<dbReference type="PANTHER" id="PTHR33908:SF9">
    <property type="entry name" value="BLL5595 PROTEIN"/>
    <property type="match status" value="1"/>
</dbReference>
<dbReference type="PANTHER" id="PTHR33908">
    <property type="entry name" value="MANNOSYLTRANSFERASE YKCB-RELATED"/>
    <property type="match status" value="1"/>
</dbReference>
<comment type="subcellular location">
    <subcellularLocation>
        <location evidence="1">Cell membrane</location>
        <topology evidence="1">Multi-pass membrane protein</topology>
    </subcellularLocation>
</comment>
<feature type="transmembrane region" description="Helical" evidence="8">
    <location>
        <begin position="209"/>
        <end position="229"/>
    </location>
</feature>
<dbReference type="EMBL" id="QUSW01000001">
    <property type="protein sequence ID" value="RQP25725.1"/>
    <property type="molecule type" value="Genomic_DNA"/>
</dbReference>
<dbReference type="GO" id="GO:0005886">
    <property type="term" value="C:plasma membrane"/>
    <property type="evidence" value="ECO:0007669"/>
    <property type="project" value="UniProtKB-SubCell"/>
</dbReference>
<evidence type="ECO:0000313" key="10">
    <source>
        <dbReference type="EMBL" id="RQP25725.1"/>
    </source>
</evidence>
<evidence type="ECO:0000256" key="2">
    <source>
        <dbReference type="ARBA" id="ARBA00022475"/>
    </source>
</evidence>
<keyword evidence="5 8" id="KW-0812">Transmembrane</keyword>
<dbReference type="GO" id="GO:0016763">
    <property type="term" value="F:pentosyltransferase activity"/>
    <property type="evidence" value="ECO:0007669"/>
    <property type="project" value="TreeGrafter"/>
</dbReference>
<dbReference type="Proteomes" id="UP000267464">
    <property type="component" value="Unassembled WGS sequence"/>
</dbReference>
<gene>
    <name evidence="10" type="ORF">DZC73_01225</name>
</gene>
<dbReference type="AlphaFoldDB" id="A0A3N7K484"/>
<keyword evidence="6 8" id="KW-1133">Transmembrane helix</keyword>
<evidence type="ECO:0000256" key="1">
    <source>
        <dbReference type="ARBA" id="ARBA00004651"/>
    </source>
</evidence>
<sequence length="508" mass="55334">MVEIAHAGAADRPALGTNAGNGWLFALFVVTALALWIGSSAYTNTALFPDVTEQFIWSKSLEWGYYKHPPLTTWLFAGATAVFGLNTWVPGVLSGACLAVTGLLTWLIAARVLGRRAAFYCLLLWSLQQQFSLRAYMYNHNVPLLMCVALSVWALLEACARPERTRGWVLVGVAVGLAMMSKYQAAIPLTGALWALWRTGQLARPEVRRGLLWALGAAFIVCLPHLVWLQTSHGLPFQYASKHLEHHDLPARLSNASKFAVLQLRTVWVAILCGLLWAAVAWRSRSPVAHDVSDRPGMDARARRAWIQGLVLLPLAAVLCTAVIGGAHLQGQWGVQTLQFASLALVAWFTARWRFPSLGTALGIAFALHVLGVALVTVEGVKQSKGTALTGHVIQFGQGQVIADSISRDWHRVTGCPLRYVVGDAHLAGLVSAYSPEHPSALEDGEFWKNPWITPEKLSAAGSVIIATRADLLPANAIHTPEMVLPAVVWRREMALVWGIVPPTEACR</sequence>
<comment type="caution">
    <text evidence="10">The sequence shown here is derived from an EMBL/GenBank/DDBJ whole genome shotgun (WGS) entry which is preliminary data.</text>
</comment>
<dbReference type="GO" id="GO:0009103">
    <property type="term" value="P:lipopolysaccharide biosynthetic process"/>
    <property type="evidence" value="ECO:0007669"/>
    <property type="project" value="UniProtKB-ARBA"/>
</dbReference>
<evidence type="ECO:0000256" key="3">
    <source>
        <dbReference type="ARBA" id="ARBA00022676"/>
    </source>
</evidence>
<keyword evidence="4" id="KW-0808">Transferase</keyword>
<feature type="transmembrane region" description="Helical" evidence="8">
    <location>
        <begin position="168"/>
        <end position="197"/>
    </location>
</feature>
<dbReference type="InterPro" id="IPR038731">
    <property type="entry name" value="RgtA/B/C-like"/>
</dbReference>
<feature type="transmembrane region" description="Helical" evidence="8">
    <location>
        <begin position="305"/>
        <end position="327"/>
    </location>
</feature>
<reference evidence="10 11" key="2">
    <citation type="submission" date="2018-12" db="EMBL/GenBank/DDBJ databases">
        <title>Rhizobacter gummiphilus sp. nov., a rubber-degrading bacterium isolated from the soil of a botanical garden in Japan.</title>
        <authorList>
            <person name="Shunsuke S.S."/>
        </authorList>
    </citation>
    <scope>NUCLEOTIDE SEQUENCE [LARGE SCALE GENOMIC DNA]</scope>
    <source>
        <strain evidence="10 11">S-16</strain>
    </source>
</reference>
<dbReference type="InterPro" id="IPR050297">
    <property type="entry name" value="LipidA_mod_glycosyltrf_83"/>
</dbReference>
<name>A0A3N7K484_9BURK</name>
<feature type="transmembrane region" description="Helical" evidence="8">
    <location>
        <begin position="333"/>
        <end position="351"/>
    </location>
</feature>
<evidence type="ECO:0000256" key="5">
    <source>
        <dbReference type="ARBA" id="ARBA00022692"/>
    </source>
</evidence>
<feature type="transmembrane region" description="Helical" evidence="8">
    <location>
        <begin position="135"/>
        <end position="156"/>
    </location>
</feature>
<keyword evidence="11" id="KW-1185">Reference proteome</keyword>
<keyword evidence="7 8" id="KW-0472">Membrane</keyword>
<reference evidence="10 11" key="1">
    <citation type="submission" date="2018-08" db="EMBL/GenBank/DDBJ databases">
        <authorList>
            <person name="Khan S.A."/>
            <person name="Jeon C.O."/>
            <person name="Chun B.H."/>
            <person name="Jeong S.E."/>
        </authorList>
    </citation>
    <scope>NUCLEOTIDE SEQUENCE [LARGE SCALE GENOMIC DNA]</scope>
    <source>
        <strain evidence="10 11">S-16</strain>
    </source>
</reference>
<evidence type="ECO:0000256" key="8">
    <source>
        <dbReference type="SAM" id="Phobius"/>
    </source>
</evidence>
<keyword evidence="3" id="KW-0328">Glycosyltransferase</keyword>
<feature type="transmembrane region" description="Helical" evidence="8">
    <location>
        <begin position="358"/>
        <end position="378"/>
    </location>
</feature>
<feature type="transmembrane region" description="Helical" evidence="8">
    <location>
        <begin position="267"/>
        <end position="284"/>
    </location>
</feature>
<feature type="domain" description="Glycosyltransferase RgtA/B/C/D-like" evidence="9">
    <location>
        <begin position="67"/>
        <end position="228"/>
    </location>
</feature>